<reference evidence="4" key="1">
    <citation type="submission" date="2021-06" db="EMBL/GenBank/DDBJ databases">
        <authorList>
            <person name="Kallberg Y."/>
            <person name="Tangrot J."/>
            <person name="Rosling A."/>
        </authorList>
    </citation>
    <scope>NUCLEOTIDE SEQUENCE</scope>
    <source>
        <strain evidence="4">FL966</strain>
    </source>
</reference>
<dbReference type="InterPro" id="IPR006597">
    <property type="entry name" value="Sel1-like"/>
</dbReference>
<proteinExistence type="inferred from homology"/>
<dbReference type="Pfam" id="PF08238">
    <property type="entry name" value="Sel1"/>
    <property type="match status" value="2"/>
</dbReference>
<dbReference type="Gene3D" id="1.10.510.10">
    <property type="entry name" value="Transferase(Phosphotransferase) domain 1"/>
    <property type="match status" value="1"/>
</dbReference>
<dbReference type="SUPFAM" id="SSF81901">
    <property type="entry name" value="HCP-like"/>
    <property type="match status" value="1"/>
</dbReference>
<evidence type="ECO:0000313" key="5">
    <source>
        <dbReference type="Proteomes" id="UP000789759"/>
    </source>
</evidence>
<protein>
    <submittedName>
        <fullName evidence="4">2439_t:CDS:1</fullName>
    </submittedName>
</protein>
<feature type="region of interest" description="Disordered" evidence="2">
    <location>
        <begin position="177"/>
        <end position="215"/>
    </location>
</feature>
<dbReference type="PANTHER" id="PTHR11102">
    <property type="entry name" value="SEL-1-LIKE PROTEIN"/>
    <property type="match status" value="1"/>
</dbReference>
<keyword evidence="5" id="KW-1185">Reference proteome</keyword>
<organism evidence="4 5">
    <name type="scientific">Cetraspora pellucida</name>
    <dbReference type="NCBI Taxonomy" id="1433469"/>
    <lineage>
        <taxon>Eukaryota</taxon>
        <taxon>Fungi</taxon>
        <taxon>Fungi incertae sedis</taxon>
        <taxon>Mucoromycota</taxon>
        <taxon>Glomeromycotina</taxon>
        <taxon>Glomeromycetes</taxon>
        <taxon>Diversisporales</taxon>
        <taxon>Gigasporaceae</taxon>
        <taxon>Cetraspora</taxon>
    </lineage>
</organism>
<dbReference type="EMBL" id="CAJVQA010000235">
    <property type="protein sequence ID" value="CAG8463795.1"/>
    <property type="molecule type" value="Genomic_DNA"/>
</dbReference>
<dbReference type="SMART" id="SM00219">
    <property type="entry name" value="TyrKc"/>
    <property type="match status" value="1"/>
</dbReference>
<dbReference type="SUPFAM" id="SSF56112">
    <property type="entry name" value="Protein kinase-like (PK-like)"/>
    <property type="match status" value="1"/>
</dbReference>
<dbReference type="AlphaFoldDB" id="A0A9N8VTH6"/>
<dbReference type="Gene3D" id="1.25.40.10">
    <property type="entry name" value="Tetratricopeptide repeat domain"/>
    <property type="match status" value="1"/>
</dbReference>
<name>A0A9N8VTH6_9GLOM</name>
<dbReference type="InterPro" id="IPR050767">
    <property type="entry name" value="Sel1_AlgK"/>
</dbReference>
<dbReference type="SMART" id="SM00671">
    <property type="entry name" value="SEL1"/>
    <property type="match status" value="2"/>
</dbReference>
<evidence type="ECO:0000313" key="4">
    <source>
        <dbReference type="EMBL" id="CAG8463795.1"/>
    </source>
</evidence>
<dbReference type="InterPro" id="IPR011990">
    <property type="entry name" value="TPR-like_helical_dom_sf"/>
</dbReference>
<evidence type="ECO:0000256" key="2">
    <source>
        <dbReference type="SAM" id="MobiDB-lite"/>
    </source>
</evidence>
<dbReference type="InterPro" id="IPR011009">
    <property type="entry name" value="Kinase-like_dom_sf"/>
</dbReference>
<comment type="similarity">
    <text evidence="1">Belongs to the sel-1 family.</text>
</comment>
<sequence length="371" mass="41527">MKKSAVSTQNWLEQIVEQSHIDFHDYDKFSEIEPIVSGPFGESFRAAWKSHGMTIMLKRYKGNPGTDDKSAIDKFISELELYKKVDHHLNILKFYGITQDVCSKKHFLVFEHADGGTLRRSNESISNNTKPRTRRSSSEGKSTSSSSVGISNDSLNAITEIQTTGKSKKLGTINTELSNSVFNGRRPSHSRSNSFHESMSTPPTPTSPSSNGSNKKIIENTDSVFLKELLKFFAEMLELSGDSIVMISNIKEYLHNRMREHKSTFKTLNQHKDNPQFGPIIGFFYENSIGTVQDKQAAFASYQKAADNGDPIGQYFLGKCYQNGNGVTKNVSRAMMYYKLAADSGYSLAQTRINGLSKQRRPSSVLKVSPK</sequence>
<comment type="caution">
    <text evidence="4">The sequence shown here is derived from an EMBL/GenBank/DDBJ whole genome shotgun (WGS) entry which is preliminary data.</text>
</comment>
<accession>A0A9N8VTH6</accession>
<gene>
    <name evidence="4" type="ORF">CPELLU_LOCUS747</name>
</gene>
<feature type="region of interest" description="Disordered" evidence="2">
    <location>
        <begin position="118"/>
        <end position="151"/>
    </location>
</feature>
<dbReference type="OrthoDB" id="2384430at2759"/>
<evidence type="ECO:0000259" key="3">
    <source>
        <dbReference type="SMART" id="SM00219"/>
    </source>
</evidence>
<dbReference type="Proteomes" id="UP000789759">
    <property type="component" value="Unassembled WGS sequence"/>
</dbReference>
<dbReference type="InterPro" id="IPR020635">
    <property type="entry name" value="Tyr_kinase_cat_dom"/>
</dbReference>
<evidence type="ECO:0000256" key="1">
    <source>
        <dbReference type="ARBA" id="ARBA00038101"/>
    </source>
</evidence>
<dbReference type="GO" id="GO:0004713">
    <property type="term" value="F:protein tyrosine kinase activity"/>
    <property type="evidence" value="ECO:0007669"/>
    <property type="project" value="InterPro"/>
</dbReference>
<feature type="compositionally biased region" description="Polar residues" evidence="2">
    <location>
        <begin position="190"/>
        <end position="199"/>
    </location>
</feature>
<feature type="compositionally biased region" description="Low complexity" evidence="2">
    <location>
        <begin position="139"/>
        <end position="151"/>
    </location>
</feature>
<feature type="domain" description="Tyrosine-protein kinase catalytic" evidence="3">
    <location>
        <begin position="29"/>
        <end position="244"/>
    </location>
</feature>
<dbReference type="PANTHER" id="PTHR11102:SF160">
    <property type="entry name" value="ERAD-ASSOCIATED E3 UBIQUITIN-PROTEIN LIGASE COMPONENT HRD3"/>
    <property type="match status" value="1"/>
</dbReference>